<organism evidence="1 2">
    <name type="scientific">Hyaloscypha variabilis (strain UAMH 11265 / GT02V1 / F)</name>
    <name type="common">Meliniomyces variabilis</name>
    <dbReference type="NCBI Taxonomy" id="1149755"/>
    <lineage>
        <taxon>Eukaryota</taxon>
        <taxon>Fungi</taxon>
        <taxon>Dikarya</taxon>
        <taxon>Ascomycota</taxon>
        <taxon>Pezizomycotina</taxon>
        <taxon>Leotiomycetes</taxon>
        <taxon>Helotiales</taxon>
        <taxon>Hyaloscyphaceae</taxon>
        <taxon>Hyaloscypha</taxon>
        <taxon>Hyaloscypha variabilis</taxon>
    </lineage>
</organism>
<accession>A0A2J6QUQ8</accession>
<dbReference type="AlphaFoldDB" id="A0A2J6QUQ8"/>
<dbReference type="EMBL" id="KZ613970">
    <property type="protein sequence ID" value="PMD30007.1"/>
    <property type="molecule type" value="Genomic_DNA"/>
</dbReference>
<evidence type="ECO:0008006" key="3">
    <source>
        <dbReference type="Google" id="ProtNLM"/>
    </source>
</evidence>
<name>A0A2J6QUQ8_HYAVF</name>
<evidence type="ECO:0000313" key="1">
    <source>
        <dbReference type="EMBL" id="PMD30007.1"/>
    </source>
</evidence>
<reference evidence="1 2" key="1">
    <citation type="submission" date="2016-04" db="EMBL/GenBank/DDBJ databases">
        <title>A degradative enzymes factory behind the ericoid mycorrhizal symbiosis.</title>
        <authorList>
            <consortium name="DOE Joint Genome Institute"/>
            <person name="Martino E."/>
            <person name="Morin E."/>
            <person name="Grelet G."/>
            <person name="Kuo A."/>
            <person name="Kohler A."/>
            <person name="Daghino S."/>
            <person name="Barry K."/>
            <person name="Choi C."/>
            <person name="Cichocki N."/>
            <person name="Clum A."/>
            <person name="Copeland A."/>
            <person name="Hainaut M."/>
            <person name="Haridas S."/>
            <person name="Labutti K."/>
            <person name="Lindquist E."/>
            <person name="Lipzen A."/>
            <person name="Khouja H.-R."/>
            <person name="Murat C."/>
            <person name="Ohm R."/>
            <person name="Olson A."/>
            <person name="Spatafora J."/>
            <person name="Veneault-Fourrey C."/>
            <person name="Henrissat B."/>
            <person name="Grigoriev I."/>
            <person name="Martin F."/>
            <person name="Perotto S."/>
        </authorList>
    </citation>
    <scope>NUCLEOTIDE SEQUENCE [LARGE SCALE GENOMIC DNA]</scope>
    <source>
        <strain evidence="1 2">F</strain>
    </source>
</reference>
<gene>
    <name evidence="1" type="ORF">L207DRAFT_615194</name>
</gene>
<keyword evidence="2" id="KW-1185">Reference proteome</keyword>
<evidence type="ECO:0000313" key="2">
    <source>
        <dbReference type="Proteomes" id="UP000235786"/>
    </source>
</evidence>
<protein>
    <recommendedName>
        <fullName evidence="3">Transposase Tc1-like domain-containing protein</fullName>
    </recommendedName>
</protein>
<sequence>YALAHRLTPQKRLRGRHALLNTSQRKRLIEWVTSLAVSRRVKWKDILALLEWDCVEKAIRTAFKKEGFVRRIARRKPP</sequence>
<feature type="non-terminal residue" evidence="1">
    <location>
        <position position="1"/>
    </location>
</feature>
<dbReference type="OrthoDB" id="3533651at2759"/>
<proteinExistence type="predicted"/>
<dbReference type="Proteomes" id="UP000235786">
    <property type="component" value="Unassembled WGS sequence"/>
</dbReference>